<dbReference type="PROSITE" id="PS51120">
    <property type="entry name" value="LDLRB"/>
    <property type="match status" value="12"/>
</dbReference>
<evidence type="ECO:0000256" key="10">
    <source>
        <dbReference type="ARBA" id="ARBA00023170"/>
    </source>
</evidence>
<name>A0A8I6RBJ4_CIMLE</name>
<dbReference type="PROSITE" id="PS00022">
    <property type="entry name" value="EGF_1"/>
    <property type="match status" value="9"/>
</dbReference>
<sequence length="4443" mass="496265">MLALRGALFLASLGLLSLGTSWVEGSDGQCEGMFKCKSTGSCISRELVCDGTPDCPDDSDEADNCRDTVHCKEDQFSCAKSRRCLPLSWMCDGEVDCLEDASDEDPIKCSPAEKFKSNTIMCPVERKWLHIEKFCDGVEDCADSFDEGKFCHVANCTAMGCEHQCRPTPFGPRCFCAPGFRVSNTVSCVDEDECEIDGSCDQLCNNIVGTFWCSCVSGYRQEGQNKCKAINVPEDEEPTLIFSSATAIRRVDLKGKLYKGDSERKEGHTIAISFNHRAQQICFIRQPSNPAGITCSPIDGMSDSKEIPNPPLININSIIHMALDWVSENWYFLDDSREIIYLCTYELKYCMILVDVSLNKPRGITLDPTKGYMFFTKWGTISPTLERALLDGSSRKILVNERIVYPFGLTADYPLQHIYWVDTYLDLVERIDYDGKNRKTIRKGSPVQNLFDVTVFENNLYVTSWRNHNVMRINKFNSSNFEVLTNESKPFSIHVYHRQRQPDVAHPCKGKHNGGCEHICIPFWKKTSASVKCACKAGYRLIKNGKCVEIQYSTFLLYGKGEPGMIKGITLIASGETESTIPVTDLNEPSSLDYDPNTQYIYYVNHIHKQSTVISRQKITGFGEKEVFISEGIKKCEGIAIDVLARNIYWTDEGNNSLCVAPLSNPKKHKTLFNDLKNPISIVLHISEAAMYWSEWDVNMTNDASIMFANMDGSHRSVFVKGGLMLPSGLTIDELWSRLYWCDAKLNQIEYVLLNNPAVRGVVLDGSQLDHPYGLTYMDNRLFWTETQNGTVQSYDFKSKTTSTLTVQNSPLYEIKAFSPSSTPAVSPCTDCPHLCLLTGTRTATCACFDGFEGPNCTKPIETIETATVPNNNSSCKNSDFKKCKSGRCIFKEWFCDGQFDCGPGDNSDEVDCNRTCPPIMFTCANGVCISPQYYCDGENDCGDSSDEKGCNEKCGKNDFYCVPEDKCIPNNKACNGWQDCESGWDERSCSDPFCTHGFLCGNGTCIDINKKCDKHVDCPDGYDEIVCEFEAKLNETEMVMCNQTDWICDNKTRCVELKLQCDGRYDCMDKSDESLLCGENQCPGRCGKAPCFPTPTGPYCTESAGCDSIFCFLNKHETVKPYLIFSNRHEIRSLDLITLSVRPLISSLKNTIALDFFHGEKGDTIYWTDVIDDKIYRGSIISGTIGSIEVVVHTGLKTAEGLAVDWVGENLYWVESNLDQIEVAKLNGSYRRALIAGNMESPRAIALDPRYGLLFWTDWDSKYPRIESCAMTGEHRKVIVKIQELYHGGAWPNGLTLDYDEMRVYWVDARSDSIHRVNYDGTGHHEVVRGHELLSHPFAITLFRDHVYWTDWRSNSVLRGPKEDGSEIMVVQRTLTQPFDIQTVHPDRQPKPKFNPCGTNNGNCSHLCLIGLNLTRSCACPHVMRLDKDNVTCVDNDVILLVVSSSEIRGLDLITPYHSTIPTITLPLLTNPSEVDFVAEPRVIYWAESPSGIIRSSQLSKHVSKTVVDTGITTPYGFAIDWISKNMFISSREDNRLKIVATNLQGEYFTRIYTSPNQGTVDDMITSICVHPINGKIYWIEQLNHTECYIYGANMDATGKYVVSDHMDNHNLIGGARSLTIDLNANQMYWVNTATKTVQMVDLSTRKLSNITLPENSVPKAVTFYIGKLYLLINDSVAVWADGAIQNVLVNNTGNATSIKIFNPYTQTGKNACSDKNGKCQQLCLPVSPTSRVCPCAVGFVKNESEPVSCSSIDDVVIYSINYEIQGVSLKSGEQDKEVLPPISRVSMASSIDYDPIDDYIYWTDSDHGTITRIKRDGTGRNVLVGNQEIPDSMATDLLSGIAVDWVAGNIYWIDPKFKVIFVASVASNGTHRRVVIQRYLESPRSLRVDPYAGKLFWADNGKTGLICQAQLDGEDQRVVATLQFRHVHGITLDIEHRMIYYCESNTNAIHGISYDNELRITVISNISAPLALTYHAGKIYWIEPSGFENGSIKMLDLTMEEPPKTIRANLTDSLRDLVVVSKEPKYNGTNPCERGKHHCEELCLFNGHDAVCVCSHGLSFRYKCYEYKEFLVFSLVNRIESLHMVGDPDHNSPIPPIKSTLMMRNTIGLAFDYETSTLFYSDIQKGIINAVFFNGTNQRTIASGQGSVEGIAYNPVENTLYWTCNTAVSSILKKSLMKQDENKKEEVIITLLKDDKPRGIAVDPCSLRLYWTNWNNNRPSIQRAFTNGRMKESIITTEIRMPNAIALDHYAQRLYWADARLDKIERCDYNGMHRIVLSLANTQHPFAMAVHGDYVFWSDWSVQAIFRADKLTGANRVMMRKYDSRPMGIAAVSNTSYDCYHNPCRVLNGGCSSHCRLNDDNNIHCFCDKGYVLDKGGKMCIEESSSNCTEHQFNCGDNACIPYNLTCDGIQNCPNFADEADNYCESRTCKEGYFQCPSGRCIMNEFVCNGVNNCEDRSDEANCPCDPVTHFKCTDRCIPMHSRCDRDPDCDDASDEIGCPKTSCVVVSSKDIPLTHCANTTACIHPSWICDGQNDCWDYSDELNCTDVPIVPKAEQDCNQELMFLCVNGKGCVKKDWVCDGDPDCDDKSDENDCHIPCKYDQFNCGNNDCIPIAWSCDGTKDCQDGSDEQEFCIQRSCIESEFKCNGTGKCIPSSWVCDGSDDCGGGSDEEECLRNHKDTECLPPLKFLCNNGKCIDHEYFCDGETDCDDASDEPSTCPIDVDCADVEFACRNGRCVNSALVCNGVDDCGDNSDEDIDNKECKNTSCTGTDVFECKNGLCINTTLLCDGENNCGDFSDEDSCNVNECSWLNPPCAHICTDLPVGYKCSCRPGYSVHPLNPDSCIDIDECNDPNVVQLCDQLCINKHGNFSCACAEDYILRPDRHTCKANSSIPMQLIFTNKFYIRLLDLRGNMSILTNSLINAVALDFDWANKCVYWSDVTTINSKIQRKCEGKNETEKLHSNTLQSPDGIAVDWVGGNLYWCDKGTDTIEVSKLDGNYRKTLISEGLRDPRAIVLLPEEGYLFWSDWSEKPHIGKAGMDGSQSTLIIEEGLGWPNALTLDYEAHALYWADARQDYIAKSDYDGKNIRILYSRAKNINLKLHHVFAIAVFESYIYWTDWELKSIESCKKNGEDDCRSLNVTIHRPMDIHVYHPFRQKPVVPNPCENNGNCSALCLLTPGGGKTCACPNNFKLNEDGKCVGACTTAQFQCATTYKCINSWWQCDTQNDCGDNSDEPPDCPTFNCRLGESQCANGNCTHPSDICNGVDNCGDNSDEKDCDKYTCLPSQFKCSGNVNSSAHCIPDNLVCDGVKNCPNGDDEYDCRVNCTARDKFACDSGKCIPQVWLCDDSDDCGDKSDERVEFCKNRQCSDREHRCGNGRCVPSSWFCDGSADCSDGSDEPKTCVDEMKCDPTYFKCTSTQCIPGRWRCDGTEDCDDGSDEKDCTPRNCSEAEFRCKNGRCIHSSLVCDGNFNCEDHSDESACTTKCSEQEFHCATNAVCIFKDWVCDGDLDCPDHSDEKNCTQAVTCPSEEFSCGHFCIPSKWLCDGEEDCSNGNDESVKVCERRSCPPSRFRCDNHRCVPIFKMCDEANDCGDYSDENALSCQTKKHCPSNGFQCRSGHCISSNLTCNSLRDCPDGSDEENCHTVLCDIMTCSQKCVEKPGKASLCHCVEGYAMVDKECIAKGDPAYIILGVDDKIHTLNTAKGKLGRSKLFQPVSSLTIDQPSYTHSKIISLTGDFMKDTIFILYENSIVLMSLKNNDKSDNTFMEIYNQTSGYPLKSIAFNWVTNMLYVASDREIFVYVPGLKQKAIILKNIGHPRDLLLDVENGTMFFIVEYGREVKVMSAHMDGSNLRTLASTETSDELVWPTSLALDRATHRIYIADVKRKTILSMNQDGKEKFTINVHSLYNHKPNRIEVFEKDIYMSAYNEPLLLKFDKFGRSNATMATLEQSKVARILIMQKQTQRELINRCLDVCNGVDQICLFSGPENTTCVCPEGYTKKIGSEECIKASCDDYCLAGGTCKIDYHGVSCECSPMYTGKRCEHFICSGYCKNKARCELNPRVHMLPKCICPSEWTGPRCTIPTKDCNGLCLNGGKCKQVGDVTRCECLPGFKGVWCEHCPMLQCQHGGICLRDSTGKQACNCTPGFSGDRCELTNCHNFCGNDGNCTLTQSGPVCKCLPGFTGKRCEHNICNGFCKNGGICPPGVPEPNCTCPPLYSGAQCEIDLCSCWCPQKEGCNCPDVRPKECLQHCHCRNGGTCVTIGQQSICSCPTQWGGTECEEPVNAPNPCIGYCENGGYCNLVRSKLFCHCPKGWHGERCHLCKNDCKNGGACVPDGSCACTFGFYGPNCEHAEAYSSTPIGLIFLIVCGLLVLLLGLTYYFVKTRARRRAFDHSRIRENVEITNPMYEGNLEVTDELPSRVNYDNPVYGMFEEKTTLLQEQQ</sequence>
<dbReference type="PANTHER" id="PTHR22722:SF14">
    <property type="entry name" value="MEGALIN, ISOFORM A"/>
    <property type="match status" value="1"/>
</dbReference>
<evidence type="ECO:0000256" key="15">
    <source>
        <dbReference type="SAM" id="Phobius"/>
    </source>
</evidence>
<accession>A0A8I6RBJ4</accession>
<feature type="disulfide bond" evidence="12">
    <location>
        <begin position="4323"/>
        <end position="4333"/>
    </location>
</feature>
<feature type="disulfide bond" evidence="13">
    <location>
        <begin position="3575"/>
        <end position="3593"/>
    </location>
</feature>
<dbReference type="FunFam" id="2.120.10.30:FF:000241">
    <property type="entry name" value="Low-density lipoprotein receptor-related protein 6"/>
    <property type="match status" value="4"/>
</dbReference>
<keyword evidence="2 12" id="KW-0245">EGF-like domain</keyword>
<feature type="disulfide bond" evidence="13">
    <location>
        <begin position="3264"/>
        <end position="3279"/>
    </location>
</feature>
<evidence type="ECO:0000256" key="14">
    <source>
        <dbReference type="PROSITE-ProRule" id="PRU00461"/>
    </source>
</evidence>
<dbReference type="GO" id="GO:0005509">
    <property type="term" value="F:calcium ion binding"/>
    <property type="evidence" value="ECO:0007669"/>
    <property type="project" value="InterPro"/>
</dbReference>
<dbReference type="SUPFAM" id="SSF57424">
    <property type="entry name" value="LDL receptor-like module"/>
    <property type="match status" value="28"/>
</dbReference>
<feature type="disulfide bond" evidence="13">
    <location>
        <begin position="1013"/>
        <end position="1028"/>
    </location>
</feature>
<feature type="disulfide bond" evidence="13">
    <location>
        <begin position="2467"/>
        <end position="2479"/>
    </location>
</feature>
<feature type="disulfide bond" evidence="12">
    <location>
        <begin position="4214"/>
        <end position="4223"/>
    </location>
</feature>
<feature type="repeat" description="LDL-receptor class B" evidence="14">
    <location>
        <begin position="2254"/>
        <end position="2296"/>
    </location>
</feature>
<dbReference type="SMART" id="SM00179">
    <property type="entry name" value="EGF_CA"/>
    <property type="match status" value="5"/>
</dbReference>
<feature type="disulfide bond" evidence="13">
    <location>
        <begin position="2660"/>
        <end position="2675"/>
    </location>
</feature>
<dbReference type="GO" id="GO:0006898">
    <property type="term" value="P:receptor-mediated endocytosis"/>
    <property type="evidence" value="ECO:0007669"/>
    <property type="project" value="TreeGrafter"/>
</dbReference>
<feature type="disulfide bond" evidence="13">
    <location>
        <begin position="917"/>
        <end position="929"/>
    </location>
</feature>
<dbReference type="PANTHER" id="PTHR22722">
    <property type="entry name" value="LOW-DENSITY LIPOPROTEIN RECEPTOR-RELATED PROTEIN 2-RELATED"/>
    <property type="match status" value="1"/>
</dbReference>
<dbReference type="Gene3D" id="4.10.400.10">
    <property type="entry name" value="Low-density Lipoprotein Receptor"/>
    <property type="match status" value="28"/>
</dbReference>
<feature type="disulfide bond" evidence="13">
    <location>
        <begin position="3410"/>
        <end position="3422"/>
    </location>
</feature>
<feature type="disulfide bond" evidence="13">
    <location>
        <begin position="2431"/>
        <end position="2443"/>
    </location>
</feature>
<dbReference type="GO" id="GO:0043235">
    <property type="term" value="C:receptor complex"/>
    <property type="evidence" value="ECO:0007669"/>
    <property type="project" value="TreeGrafter"/>
</dbReference>
<dbReference type="FunFam" id="4.10.400.10:FF:000065">
    <property type="entry name" value="Transmembrane protease serine 7"/>
    <property type="match status" value="1"/>
</dbReference>
<feature type="domain" description="EGF-like" evidence="17">
    <location>
        <begin position="4084"/>
        <end position="4119"/>
    </location>
</feature>
<evidence type="ECO:0000256" key="11">
    <source>
        <dbReference type="ARBA" id="ARBA00023180"/>
    </source>
</evidence>
<feature type="disulfide bond" evidence="12">
    <location>
        <begin position="4290"/>
        <end position="4300"/>
    </location>
</feature>
<feature type="disulfide bond" evidence="13">
    <location>
        <begin position="2733"/>
        <end position="2751"/>
    </location>
</feature>
<dbReference type="PROSITE" id="PS50068">
    <property type="entry name" value="LDLRA_2"/>
    <property type="match status" value="28"/>
</dbReference>
<feature type="domain" description="EGF-like" evidence="17">
    <location>
        <begin position="2805"/>
        <end position="2846"/>
    </location>
</feature>
<feature type="disulfide bond" evidence="13">
    <location>
        <begin position="3617"/>
        <end position="3635"/>
    </location>
</feature>
<feature type="disulfide bond" evidence="13">
    <location>
        <begin position="3456"/>
        <end position="3474"/>
    </location>
</feature>
<feature type="disulfide bond" evidence="12">
    <location>
        <begin position="4109"/>
        <end position="4118"/>
    </location>
</feature>
<feature type="repeat" description="LDL-receptor class B" evidence="14">
    <location>
        <begin position="2980"/>
        <end position="3022"/>
    </location>
</feature>
<feature type="disulfide bond" evidence="12">
    <location>
        <begin position="4158"/>
        <end position="4168"/>
    </location>
</feature>
<feature type="disulfide bond" evidence="13">
    <location>
        <begin position="3610"/>
        <end position="3622"/>
    </location>
</feature>
<feature type="disulfide bond" evidence="13">
    <location>
        <begin position="936"/>
        <end position="951"/>
    </location>
</feature>
<dbReference type="InterPro" id="IPR000742">
    <property type="entry name" value="EGF"/>
</dbReference>
<evidence type="ECO:0000259" key="17">
    <source>
        <dbReference type="PROSITE" id="PS50026"/>
    </source>
</evidence>
<dbReference type="InterPro" id="IPR000033">
    <property type="entry name" value="LDLR_classB_rpt"/>
</dbReference>
<dbReference type="InterPro" id="IPR009030">
    <property type="entry name" value="Growth_fac_rcpt_cys_sf"/>
</dbReference>
<feature type="disulfide bond" evidence="13">
    <location>
        <begin position="2532"/>
        <end position="2547"/>
    </location>
</feature>
<feature type="domain" description="EGF-like" evidence="17">
    <location>
        <begin position="4154"/>
        <end position="4189"/>
    </location>
</feature>
<feature type="disulfide bond" evidence="13">
    <location>
        <begin position="3369"/>
        <end position="3381"/>
    </location>
</feature>
<feature type="repeat" description="LDL-receptor class B" evidence="14">
    <location>
        <begin position="1303"/>
        <end position="1347"/>
    </location>
</feature>
<evidence type="ECO:0000256" key="6">
    <source>
        <dbReference type="ARBA" id="ARBA00022737"/>
    </source>
</evidence>
<proteinExistence type="predicted"/>
<dbReference type="CDD" id="cd00112">
    <property type="entry name" value="LDLa"/>
    <property type="match status" value="27"/>
</dbReference>
<evidence type="ECO:0000256" key="9">
    <source>
        <dbReference type="ARBA" id="ARBA00023157"/>
    </source>
</evidence>
<dbReference type="PROSITE" id="PS00010">
    <property type="entry name" value="ASX_HYDROXYL"/>
    <property type="match status" value="1"/>
</dbReference>
<dbReference type="InterPro" id="IPR023415">
    <property type="entry name" value="LDLR_class-A_CS"/>
</dbReference>
<feature type="repeat" description="LDL-receptor class B" evidence="14">
    <location>
        <begin position="1895"/>
        <end position="1938"/>
    </location>
</feature>
<feature type="disulfide bond" evidence="12">
    <location>
        <begin position="4034"/>
        <end position="4043"/>
    </location>
</feature>
<feature type="disulfide bond" evidence="12">
    <location>
        <begin position="4193"/>
        <end position="4203"/>
    </location>
</feature>
<comment type="subcellular location">
    <subcellularLocation>
        <location evidence="1">Membrane</location>
        <topology evidence="1">Single-pass membrane protein</topology>
    </subcellularLocation>
</comment>
<dbReference type="FunFam" id="4.10.400.10:FF:000002">
    <property type="entry name" value="Low-density lipoprotein receptor-related protein 1"/>
    <property type="match status" value="1"/>
</dbReference>
<feature type="repeat" description="LDL-receptor class B" evidence="14">
    <location>
        <begin position="3023"/>
        <end position="3066"/>
    </location>
</feature>
<feature type="disulfide bond" evidence="13">
    <location>
        <begin position="3468"/>
        <end position="3483"/>
    </location>
</feature>
<feature type="domain" description="EGF-like" evidence="17">
    <location>
        <begin position="4045"/>
        <end position="4082"/>
    </location>
</feature>
<dbReference type="RefSeq" id="XP_014241482.1">
    <property type="nucleotide sequence ID" value="XM_014385996.2"/>
</dbReference>
<feature type="chain" id="PRO_5035282585" description="EGF-like domain-containing protein" evidence="16">
    <location>
        <begin position="26"/>
        <end position="4443"/>
    </location>
</feature>
<feature type="disulfide bond" evidence="13">
    <location>
        <begin position="3507"/>
        <end position="3522"/>
    </location>
</feature>
<feature type="disulfide bond" evidence="13">
    <location>
        <begin position="3429"/>
        <end position="3444"/>
    </location>
</feature>
<keyword evidence="11" id="KW-0325">Glycoprotein</keyword>
<dbReference type="Proteomes" id="UP000494040">
    <property type="component" value="Unassembled WGS sequence"/>
</dbReference>
<keyword evidence="4 15" id="KW-0812">Transmembrane</keyword>
<comment type="caution">
    <text evidence="12">Lacks conserved residue(s) required for the propagation of feature annotation.</text>
</comment>
<dbReference type="Pfam" id="PF00058">
    <property type="entry name" value="Ldl_recept_b"/>
    <property type="match status" value="6"/>
</dbReference>
<evidence type="ECO:0000256" key="3">
    <source>
        <dbReference type="ARBA" id="ARBA00022583"/>
    </source>
</evidence>
<dbReference type="SMART" id="SM00181">
    <property type="entry name" value="EGF"/>
    <property type="match status" value="25"/>
</dbReference>
<dbReference type="InterPro" id="IPR036055">
    <property type="entry name" value="LDL_receptor-like_sf"/>
</dbReference>
<dbReference type="InterPro" id="IPR002172">
    <property type="entry name" value="LDrepeatLR_classA_rpt"/>
</dbReference>
<feature type="repeat" description="LDL-receptor class B" evidence="14">
    <location>
        <begin position="416"/>
        <end position="459"/>
    </location>
</feature>
<dbReference type="PRINTS" id="PR00261">
    <property type="entry name" value="LDLRECEPTOR"/>
</dbReference>
<evidence type="ECO:0000256" key="4">
    <source>
        <dbReference type="ARBA" id="ARBA00022692"/>
    </source>
</evidence>
<evidence type="ECO:0000256" key="7">
    <source>
        <dbReference type="ARBA" id="ARBA00022989"/>
    </source>
</evidence>
<feature type="disulfide bond" evidence="12">
    <location>
        <begin position="4088"/>
        <end position="4098"/>
    </location>
</feature>
<feature type="disulfide bond" evidence="13">
    <location>
        <begin position="3335"/>
        <end position="3353"/>
    </location>
</feature>
<dbReference type="GeneID" id="106662156"/>
<feature type="disulfide bond" evidence="13">
    <location>
        <begin position="2600"/>
        <end position="2612"/>
    </location>
</feature>
<feature type="disulfide bond" evidence="13">
    <location>
        <begin position="3245"/>
        <end position="3257"/>
    </location>
</feature>
<feature type="disulfide bond" evidence="12">
    <location>
        <begin position="4048"/>
        <end position="4058"/>
    </location>
</feature>
<feature type="disulfide bond" evidence="13">
    <location>
        <begin position="3629"/>
        <end position="3644"/>
    </location>
</feature>
<feature type="disulfide bond" evidence="13">
    <location>
        <begin position="3308"/>
        <end position="3323"/>
    </location>
</feature>
<keyword evidence="10" id="KW-0675">Receptor</keyword>
<feature type="disulfide bond" evidence="13">
    <location>
        <begin position="2777"/>
        <end position="2795"/>
    </location>
</feature>
<feature type="domain" description="EGF-like" evidence="17">
    <location>
        <begin position="4322"/>
        <end position="4351"/>
    </location>
</feature>
<dbReference type="KEGG" id="clec:106662156"/>
<feature type="transmembrane region" description="Helical" evidence="15">
    <location>
        <begin position="4361"/>
        <end position="4383"/>
    </location>
</feature>
<keyword evidence="5 16" id="KW-0732">Signal</keyword>
<dbReference type="PROSITE" id="PS01209">
    <property type="entry name" value="LDLRA_1"/>
    <property type="match status" value="12"/>
</dbReference>
<feature type="disulfide bond" evidence="13">
    <location>
        <begin position="3252"/>
        <end position="3270"/>
    </location>
</feature>
<evidence type="ECO:0000313" key="19">
    <source>
        <dbReference type="Proteomes" id="UP000494040"/>
    </source>
</evidence>
<feature type="disulfide bond" evidence="13">
    <location>
        <begin position="2450"/>
        <end position="2465"/>
    </location>
</feature>
<dbReference type="Pfam" id="PF00057">
    <property type="entry name" value="Ldl_recept_a"/>
    <property type="match status" value="25"/>
</dbReference>
<keyword evidence="3" id="KW-0254">Endocytosis</keyword>
<dbReference type="SMART" id="SM00192">
    <property type="entry name" value="LDLa"/>
    <property type="match status" value="29"/>
</dbReference>
<evidence type="ECO:0000256" key="2">
    <source>
        <dbReference type="ARBA" id="ARBA00022536"/>
    </source>
</evidence>
<feature type="disulfide bond" evidence="13">
    <location>
        <begin position="3417"/>
        <end position="3435"/>
    </location>
</feature>
<feature type="disulfide bond" evidence="13">
    <location>
        <begin position="975"/>
        <end position="990"/>
    </location>
</feature>
<dbReference type="OrthoDB" id="21182at2759"/>
<feature type="disulfide bond" evidence="12">
    <location>
        <begin position="4311"/>
        <end position="4320"/>
    </location>
</feature>
<dbReference type="InterPro" id="IPR000152">
    <property type="entry name" value="EGF-type_Asp/Asn_hydroxyl_site"/>
</dbReference>
<feature type="disulfide bond" evidence="13">
    <location>
        <begin position="3568"/>
        <end position="3580"/>
    </location>
</feature>
<feature type="disulfide bond" evidence="13">
    <location>
        <begin position="2726"/>
        <end position="2738"/>
    </location>
</feature>
<feature type="disulfide bond" evidence="12">
    <location>
        <begin position="4072"/>
        <end position="4081"/>
    </location>
</feature>
<evidence type="ECO:0000256" key="1">
    <source>
        <dbReference type="ARBA" id="ARBA00004167"/>
    </source>
</evidence>
<feature type="domain" description="EGF-like" evidence="17">
    <location>
        <begin position="4244"/>
        <end position="4281"/>
    </location>
</feature>
<feature type="disulfide bond" evidence="13">
    <location>
        <begin position="2581"/>
        <end position="2596"/>
    </location>
</feature>
<keyword evidence="19" id="KW-1185">Reference proteome</keyword>
<dbReference type="EnsemblMetazoa" id="XM_014385996.2">
    <property type="protein sequence ID" value="XP_014241482.1"/>
    <property type="gene ID" value="LOC106662156"/>
</dbReference>
<feature type="disulfide bond" evidence="12">
    <location>
        <begin position="4271"/>
        <end position="4280"/>
    </location>
</feature>
<dbReference type="Gene3D" id="2.120.10.30">
    <property type="entry name" value="TolB, C-terminal domain"/>
    <property type="match status" value="8"/>
</dbReference>
<dbReference type="FunFam" id="4.10.400.10:FF:000034">
    <property type="entry name" value="Low-density lipoprotein receptor-related protein 2"/>
    <property type="match status" value="1"/>
</dbReference>
<dbReference type="FunFam" id="2.120.10.30:FF:000035">
    <property type="entry name" value="Low-density lipoprotein receptor-related protein 2"/>
    <property type="match status" value="1"/>
</dbReference>
<feature type="disulfide bond" evidence="13">
    <location>
        <begin position="3449"/>
        <end position="3461"/>
    </location>
</feature>
<feature type="disulfide bond" evidence="13">
    <location>
        <begin position="2486"/>
        <end position="2501"/>
    </location>
</feature>
<dbReference type="InterPro" id="IPR001881">
    <property type="entry name" value="EGF-like_Ca-bd_dom"/>
</dbReference>
<feature type="domain" description="EGF-like" evidence="17">
    <location>
        <begin position="4190"/>
        <end position="4224"/>
    </location>
</feature>
<dbReference type="SUPFAM" id="SSF63825">
    <property type="entry name" value="YWTD domain"/>
    <property type="match status" value="8"/>
</dbReference>
<keyword evidence="9 12" id="KW-1015">Disulfide bond</keyword>
<feature type="disulfide bond" evidence="13">
    <location>
        <begin position="2397"/>
        <end position="2415"/>
    </location>
</feature>
<feature type="repeat" description="LDL-receptor class B" evidence="14">
    <location>
        <begin position="2209"/>
        <end position="2253"/>
    </location>
</feature>
<feature type="repeat" description="LDL-receptor class B" evidence="14">
    <location>
        <begin position="1483"/>
        <end position="1525"/>
    </location>
</feature>
<feature type="disulfide bond" evidence="13">
    <location>
        <begin position="924"/>
        <end position="942"/>
    </location>
</feature>
<feature type="disulfide bond" evidence="13">
    <location>
        <begin position="30"/>
        <end position="42"/>
    </location>
</feature>
<feature type="disulfide bond" evidence="13">
    <location>
        <begin position="1001"/>
        <end position="1019"/>
    </location>
</feature>
<keyword evidence="6" id="KW-0677">Repeat</keyword>
<evidence type="ECO:0000313" key="18">
    <source>
        <dbReference type="EnsemblMetazoa" id="XP_014241482.1"/>
    </source>
</evidence>
<dbReference type="PROSITE" id="PS01186">
    <property type="entry name" value="EGF_2"/>
    <property type="match status" value="4"/>
</dbReference>
<dbReference type="PROSITE" id="PS50026">
    <property type="entry name" value="EGF_3"/>
    <property type="match status" value="9"/>
</dbReference>
<feature type="disulfide bond" evidence="13">
    <location>
        <begin position="2692"/>
        <end position="2710"/>
    </location>
</feature>
<dbReference type="CDD" id="cd00054">
    <property type="entry name" value="EGF_CA"/>
    <property type="match status" value="2"/>
</dbReference>
<dbReference type="SUPFAM" id="SSF57184">
    <property type="entry name" value="Growth factor receptor domain"/>
    <property type="match status" value="2"/>
</dbReference>
<evidence type="ECO:0000256" key="8">
    <source>
        <dbReference type="ARBA" id="ARBA00023136"/>
    </source>
</evidence>
<evidence type="ECO:0000256" key="13">
    <source>
        <dbReference type="PROSITE-ProRule" id="PRU00124"/>
    </source>
</evidence>
<feature type="domain" description="EGF-like" evidence="17">
    <location>
        <begin position="4286"/>
        <end position="4321"/>
    </location>
</feature>
<organism evidence="18 19">
    <name type="scientific">Cimex lectularius</name>
    <name type="common">Bed bug</name>
    <name type="synonym">Acanthia lectularia</name>
    <dbReference type="NCBI Taxonomy" id="79782"/>
    <lineage>
        <taxon>Eukaryota</taxon>
        <taxon>Metazoa</taxon>
        <taxon>Ecdysozoa</taxon>
        <taxon>Arthropoda</taxon>
        <taxon>Hexapoda</taxon>
        <taxon>Insecta</taxon>
        <taxon>Pterygota</taxon>
        <taxon>Neoptera</taxon>
        <taxon>Paraneoptera</taxon>
        <taxon>Hemiptera</taxon>
        <taxon>Heteroptera</taxon>
        <taxon>Panheteroptera</taxon>
        <taxon>Cimicomorpha</taxon>
        <taxon>Cimicidae</taxon>
        <taxon>Cimex</taxon>
    </lineage>
</organism>
<feature type="repeat" description="LDL-receptor class B" evidence="14">
    <location>
        <begin position="1850"/>
        <end position="1894"/>
    </location>
</feature>
<dbReference type="SMART" id="SM00135">
    <property type="entry name" value="LY"/>
    <property type="match status" value="34"/>
</dbReference>
<dbReference type="PROSITE" id="PS01187">
    <property type="entry name" value="EGF_CA"/>
    <property type="match status" value="2"/>
</dbReference>
<reference evidence="18" key="1">
    <citation type="submission" date="2022-01" db="UniProtKB">
        <authorList>
            <consortium name="EnsemblMetazoa"/>
        </authorList>
    </citation>
    <scope>IDENTIFICATION</scope>
</reference>
<dbReference type="InterPro" id="IPR011042">
    <property type="entry name" value="6-blade_b-propeller_TolB-like"/>
</dbReference>
<feature type="repeat" description="LDL-receptor class B" evidence="14">
    <location>
        <begin position="1800"/>
        <end position="1841"/>
    </location>
</feature>
<dbReference type="InterPro" id="IPR018097">
    <property type="entry name" value="EGF_Ca-bd_CS"/>
</dbReference>
<dbReference type="SUPFAM" id="SSF57196">
    <property type="entry name" value="EGF/Laminin"/>
    <property type="match status" value="3"/>
</dbReference>
<feature type="disulfide bond" evidence="13">
    <location>
        <begin position="2607"/>
        <end position="2625"/>
    </location>
</feature>
<feature type="disulfide bond" evidence="13">
    <location>
        <begin position="3376"/>
        <end position="3394"/>
    </location>
</feature>
<dbReference type="Gene3D" id="2.10.25.10">
    <property type="entry name" value="Laminin"/>
    <property type="match status" value="12"/>
</dbReference>
<feature type="repeat" description="LDL-receptor class B" evidence="14">
    <location>
        <begin position="689"/>
        <end position="736"/>
    </location>
</feature>
<evidence type="ECO:0000256" key="16">
    <source>
        <dbReference type="SAM" id="SignalP"/>
    </source>
</evidence>
<dbReference type="GO" id="GO:0042562">
    <property type="term" value="F:hormone binding"/>
    <property type="evidence" value="ECO:0007669"/>
    <property type="project" value="TreeGrafter"/>
</dbReference>
<feature type="disulfide bond" evidence="13">
    <location>
        <begin position="2789"/>
        <end position="2804"/>
    </location>
</feature>
<keyword evidence="8 15" id="KW-0472">Membrane</keyword>
<feature type="disulfide bond" evidence="13">
    <location>
        <begin position="884"/>
        <end position="902"/>
    </location>
</feature>
<feature type="disulfide bond" evidence="12">
    <location>
        <begin position="4341"/>
        <end position="4350"/>
    </location>
</feature>
<dbReference type="GO" id="GO:0016324">
    <property type="term" value="C:apical plasma membrane"/>
    <property type="evidence" value="ECO:0007669"/>
    <property type="project" value="TreeGrafter"/>
</dbReference>
<keyword evidence="7 15" id="KW-1133">Transmembrane helix</keyword>
<feature type="disulfide bond" evidence="13">
    <location>
        <begin position="2390"/>
        <end position="2402"/>
    </location>
</feature>
<dbReference type="InterPro" id="IPR051221">
    <property type="entry name" value="LDLR-related"/>
</dbReference>
<feature type="repeat" description="LDL-receptor class B" evidence="14">
    <location>
        <begin position="1210"/>
        <end position="1252"/>
    </location>
</feature>
<evidence type="ECO:0000256" key="5">
    <source>
        <dbReference type="ARBA" id="ARBA00022729"/>
    </source>
</evidence>
<evidence type="ECO:0000256" key="12">
    <source>
        <dbReference type="PROSITE-ProRule" id="PRU00076"/>
    </source>
</evidence>
<feature type="disulfide bond" evidence="13">
    <location>
        <begin position="2438"/>
        <end position="2456"/>
    </location>
</feature>
<dbReference type="CTD" id="4035"/>
<protein>
    <recommendedName>
        <fullName evidence="17">EGF-like domain-containing protein</fullName>
    </recommendedName>
</protein>
<feature type="disulfide bond" evidence="12">
    <location>
        <begin position="4013"/>
        <end position="4023"/>
    </location>
</feature>
<dbReference type="OMA" id="WNLNHGA"/>
<feature type="domain" description="EGF-like" evidence="17">
    <location>
        <begin position="4009"/>
        <end position="4044"/>
    </location>
</feature>
<feature type="signal peptide" evidence="16">
    <location>
        <begin position="1"/>
        <end position="25"/>
    </location>
</feature>
<feature type="disulfide bond" evidence="12">
    <location>
        <begin position="4179"/>
        <end position="4188"/>
    </location>
</feature>